<keyword evidence="1" id="KW-0812">Transmembrane</keyword>
<dbReference type="KEGG" id="manq:L1994_04180"/>
<organism evidence="2 3">
    <name type="scientific">Methanomicrobium antiquum</name>
    <dbReference type="NCBI Taxonomy" id="487686"/>
    <lineage>
        <taxon>Archaea</taxon>
        <taxon>Methanobacteriati</taxon>
        <taxon>Methanobacteriota</taxon>
        <taxon>Stenosarchaea group</taxon>
        <taxon>Methanomicrobia</taxon>
        <taxon>Methanomicrobiales</taxon>
        <taxon>Methanomicrobiaceae</taxon>
        <taxon>Methanomicrobium</taxon>
    </lineage>
</organism>
<dbReference type="EMBL" id="CP091092">
    <property type="protein sequence ID" value="WFN37595.1"/>
    <property type="molecule type" value="Genomic_DNA"/>
</dbReference>
<name>A0AAF0FX54_9EURY</name>
<accession>A0AAF0FX54</accession>
<keyword evidence="3" id="KW-1185">Reference proteome</keyword>
<dbReference type="RefSeq" id="WP_278100435.1">
    <property type="nucleotide sequence ID" value="NZ_CP091092.1"/>
</dbReference>
<evidence type="ECO:0000256" key="1">
    <source>
        <dbReference type="SAM" id="Phobius"/>
    </source>
</evidence>
<evidence type="ECO:0000313" key="2">
    <source>
        <dbReference type="EMBL" id="WFN37595.1"/>
    </source>
</evidence>
<gene>
    <name evidence="2" type="ORF">L1994_04180</name>
</gene>
<proteinExistence type="predicted"/>
<sequence>MDKLDWITFLAAITIVVIIAIVVNIPKMNLTGGGAIPVGSEISAGRDSCSDGSCCMPKTHYSYNVEPVTGQIEIHYNNNLEKIYSAGASGYPRINFPGSMKTPTGDVVPADKNVYYGGVSSIHSSDIFSDTIWEPEKTTSFAYMNGSKSGFSEIFGVTYPLWRIKSLMTPKGNPAYSSFTWILVDSSTGDVITGGDLLPGNQVTKKIEIPNKKYYFLLKAENVESFSLVFETPDINYYQAHINPIVQNLQNFLNTM</sequence>
<reference evidence="2" key="1">
    <citation type="submission" date="2022-01" db="EMBL/GenBank/DDBJ databases">
        <title>Complete genome of Methanomicrobium antiquum DSM 21220.</title>
        <authorList>
            <person name="Chen S.-C."/>
            <person name="You Y.-T."/>
            <person name="Zhou Y.-Z."/>
            <person name="Lai M.-C."/>
        </authorList>
    </citation>
    <scope>NUCLEOTIDE SEQUENCE</scope>
    <source>
        <strain evidence="2">DSM 21220</strain>
    </source>
</reference>
<protein>
    <submittedName>
        <fullName evidence="2">Uncharacterized protein</fullName>
    </submittedName>
</protein>
<dbReference type="AlphaFoldDB" id="A0AAF0FX54"/>
<dbReference type="Proteomes" id="UP001218895">
    <property type="component" value="Chromosome"/>
</dbReference>
<keyword evidence="1" id="KW-0472">Membrane</keyword>
<feature type="transmembrane region" description="Helical" evidence="1">
    <location>
        <begin position="6"/>
        <end position="25"/>
    </location>
</feature>
<evidence type="ECO:0000313" key="3">
    <source>
        <dbReference type="Proteomes" id="UP001218895"/>
    </source>
</evidence>
<keyword evidence="1" id="KW-1133">Transmembrane helix</keyword>
<dbReference type="GeneID" id="79949568"/>